<evidence type="ECO:0000256" key="9">
    <source>
        <dbReference type="RuleBase" id="RU003835"/>
    </source>
</evidence>
<evidence type="ECO:0000256" key="2">
    <source>
        <dbReference type="ARBA" id="ARBA00022679"/>
    </source>
</evidence>
<dbReference type="InterPro" id="IPR000890">
    <property type="entry name" value="Aliphatic_acid_kin_short-chain"/>
</dbReference>
<keyword evidence="1 8" id="KW-0963">Cytoplasm</keyword>
<comment type="subunit">
    <text evidence="8">Homodimer.</text>
</comment>
<feature type="site" description="Transition state stabilizer" evidence="8">
    <location>
        <position position="214"/>
    </location>
</feature>
<dbReference type="GO" id="GO:0016301">
    <property type="term" value="F:kinase activity"/>
    <property type="evidence" value="ECO:0007669"/>
    <property type="project" value="UniProtKB-KW"/>
</dbReference>
<keyword evidence="3 8" id="KW-0479">Metal-binding</keyword>
<dbReference type="Proteomes" id="UP001501218">
    <property type="component" value="Unassembled WGS sequence"/>
</dbReference>
<organism evidence="10 11">
    <name type="scientific">Saccharopolyspora halophila</name>
    <dbReference type="NCBI Taxonomy" id="405551"/>
    <lineage>
        <taxon>Bacteria</taxon>
        <taxon>Bacillati</taxon>
        <taxon>Actinomycetota</taxon>
        <taxon>Actinomycetes</taxon>
        <taxon>Pseudonocardiales</taxon>
        <taxon>Pseudonocardiaceae</taxon>
        <taxon>Saccharopolyspora</taxon>
    </lineage>
</organism>
<comment type="catalytic activity">
    <reaction evidence="8">
        <text>acetate + ATP = acetyl phosphate + ADP</text>
        <dbReference type="Rhea" id="RHEA:11352"/>
        <dbReference type="ChEBI" id="CHEBI:22191"/>
        <dbReference type="ChEBI" id="CHEBI:30089"/>
        <dbReference type="ChEBI" id="CHEBI:30616"/>
        <dbReference type="ChEBI" id="CHEBI:456216"/>
        <dbReference type="EC" id="2.7.2.1"/>
    </reaction>
</comment>
<keyword evidence="5 8" id="KW-0418">Kinase</keyword>
<gene>
    <name evidence="8" type="primary">ackA</name>
    <name evidence="10" type="ORF">GCM10009854_24210</name>
</gene>
<comment type="subcellular location">
    <subcellularLocation>
        <location evidence="8">Cytoplasm</location>
    </subcellularLocation>
</comment>
<dbReference type="EC" id="2.7.2.1" evidence="8"/>
<feature type="site" description="Transition state stabilizer" evidence="8">
    <location>
        <position position="153"/>
    </location>
</feature>
<proteinExistence type="inferred from homology"/>
<dbReference type="PANTHER" id="PTHR21060:SF21">
    <property type="entry name" value="ACETATE KINASE"/>
    <property type="match status" value="1"/>
</dbReference>
<name>A0ABP5T6G0_9PSEU</name>
<dbReference type="EMBL" id="BAAARA010000007">
    <property type="protein sequence ID" value="GAA2346436.1"/>
    <property type="molecule type" value="Genomic_DNA"/>
</dbReference>
<evidence type="ECO:0000256" key="5">
    <source>
        <dbReference type="ARBA" id="ARBA00022777"/>
    </source>
</evidence>
<keyword evidence="2 8" id="KW-0808">Transferase</keyword>
<comment type="pathway">
    <text evidence="8">Metabolic intermediate biosynthesis; acetyl-CoA biosynthesis; acetyl-CoA from acetate: step 1/2.</text>
</comment>
<feature type="binding site" evidence="8">
    <location>
        <begin position="257"/>
        <end position="259"/>
    </location>
    <ligand>
        <name>ATP</name>
        <dbReference type="ChEBI" id="CHEBI:30616"/>
    </ligand>
</feature>
<dbReference type="Pfam" id="PF00871">
    <property type="entry name" value="Acetate_kinase"/>
    <property type="match status" value="1"/>
</dbReference>
<keyword evidence="4 8" id="KW-0547">Nucleotide-binding</keyword>
<comment type="similarity">
    <text evidence="8 9">Belongs to the acetokinase family.</text>
</comment>
<evidence type="ECO:0000313" key="11">
    <source>
        <dbReference type="Proteomes" id="UP001501218"/>
    </source>
</evidence>
<feature type="active site" description="Proton donor/acceptor" evidence="8">
    <location>
        <position position="123"/>
    </location>
</feature>
<comment type="function">
    <text evidence="8">Catalyzes the formation of acetyl phosphate from acetate and ATP. Can also catalyze the reverse reaction.</text>
</comment>
<sequence>MSTAVITVNAGSNSLRLDLVEVTDGREPQVHDSHHTGSSPTGEESLGAFDSFIDRHGADAACLGHRLVHGGELIQRPREVDENVPAQLRAAEPLAPQHVPAARQLVERARDAYPALRQIVCPDTAFHTTMPEQARAEPLPRRWRSQVRRFGFHGLSYAWALQRAAKLLDRPAERLNTVIAHLSGGCSVCAVRDGRSVDTTMGFTPHGGITMSRRSGDLDPGTLFWLLRNSGESLDEVEQALGRESGLLGLSDGLSNDTRDLVAAAERGDAAAGYAIDVFCRRTASGIASMATNLQTLDALVLTGDIGWNQPEVRSGICERLGLLGIPSRLSGNRDDDGFVGRVDGRPPVIVIEPREELQMAIECHRALVGR</sequence>
<comment type="caution">
    <text evidence="10">The sequence shown here is derived from an EMBL/GenBank/DDBJ whole genome shotgun (WGS) entry which is preliminary data.</text>
</comment>
<evidence type="ECO:0000256" key="4">
    <source>
        <dbReference type="ARBA" id="ARBA00022741"/>
    </source>
</evidence>
<accession>A0ABP5T6G0</accession>
<dbReference type="SUPFAM" id="SSF53067">
    <property type="entry name" value="Actin-like ATPase domain"/>
    <property type="match status" value="2"/>
</dbReference>
<protein>
    <recommendedName>
        <fullName evidence="8">Acetate kinase</fullName>
        <ecNumber evidence="8">2.7.2.1</ecNumber>
    </recommendedName>
    <alternativeName>
        <fullName evidence="8">Acetokinase</fullName>
    </alternativeName>
</protein>
<evidence type="ECO:0000256" key="8">
    <source>
        <dbReference type="HAMAP-Rule" id="MF_00020"/>
    </source>
</evidence>
<dbReference type="InterPro" id="IPR004372">
    <property type="entry name" value="Ac/propionate_kinase"/>
</dbReference>
<feature type="binding site" evidence="8">
    <location>
        <position position="9"/>
    </location>
    <ligand>
        <name>Mg(2+)</name>
        <dbReference type="ChEBI" id="CHEBI:18420"/>
    </ligand>
</feature>
<dbReference type="PIRSF" id="PIRSF000722">
    <property type="entry name" value="Acetate_prop_kin"/>
    <property type="match status" value="1"/>
</dbReference>
<reference evidence="11" key="1">
    <citation type="journal article" date="2019" name="Int. J. Syst. Evol. Microbiol.">
        <title>The Global Catalogue of Microorganisms (GCM) 10K type strain sequencing project: providing services to taxonomists for standard genome sequencing and annotation.</title>
        <authorList>
            <consortium name="The Broad Institute Genomics Platform"/>
            <consortium name="The Broad Institute Genome Sequencing Center for Infectious Disease"/>
            <person name="Wu L."/>
            <person name="Ma J."/>
        </authorList>
    </citation>
    <scope>NUCLEOTIDE SEQUENCE [LARGE SCALE GENOMIC DNA]</scope>
    <source>
        <strain evidence="11">JCM 16221</strain>
    </source>
</reference>
<keyword evidence="11" id="KW-1185">Reference proteome</keyword>
<evidence type="ECO:0000256" key="3">
    <source>
        <dbReference type="ARBA" id="ARBA00022723"/>
    </source>
</evidence>
<feature type="binding site" evidence="8">
    <location>
        <position position="356"/>
    </location>
    <ligand>
        <name>Mg(2+)</name>
        <dbReference type="ChEBI" id="CHEBI:18420"/>
    </ligand>
</feature>
<comment type="caution">
    <text evidence="8">Lacks conserved residue(s) required for the propagation of feature annotation.</text>
</comment>
<keyword evidence="7 8" id="KW-0460">Magnesium</keyword>
<evidence type="ECO:0000256" key="7">
    <source>
        <dbReference type="ARBA" id="ARBA00022842"/>
    </source>
</evidence>
<keyword evidence="6 8" id="KW-0067">ATP-binding</keyword>
<feature type="binding site" evidence="8">
    <location>
        <position position="66"/>
    </location>
    <ligand>
        <name>substrate</name>
    </ligand>
</feature>
<dbReference type="PRINTS" id="PR00471">
    <property type="entry name" value="ACETATEKNASE"/>
</dbReference>
<comment type="cofactor">
    <cofactor evidence="8">
        <name>Mg(2+)</name>
        <dbReference type="ChEBI" id="CHEBI:18420"/>
    </cofactor>
    <cofactor evidence="8">
        <name>Mn(2+)</name>
        <dbReference type="ChEBI" id="CHEBI:29035"/>
    </cofactor>
    <text evidence="8">Mg(2+). Can also accept Mn(2+).</text>
</comment>
<dbReference type="InterPro" id="IPR043129">
    <property type="entry name" value="ATPase_NBD"/>
</dbReference>
<dbReference type="Gene3D" id="3.30.420.40">
    <property type="match status" value="2"/>
</dbReference>
<dbReference type="HAMAP" id="MF_00020">
    <property type="entry name" value="Acetate_kinase"/>
    <property type="match status" value="1"/>
</dbReference>
<evidence type="ECO:0000313" key="10">
    <source>
        <dbReference type="EMBL" id="GAA2346436.1"/>
    </source>
</evidence>
<evidence type="ECO:0000256" key="6">
    <source>
        <dbReference type="ARBA" id="ARBA00022840"/>
    </source>
</evidence>
<dbReference type="RefSeq" id="WP_344130316.1">
    <property type="nucleotide sequence ID" value="NZ_BAAARA010000007.1"/>
</dbReference>
<dbReference type="PANTHER" id="PTHR21060">
    <property type="entry name" value="ACETATE KINASE"/>
    <property type="match status" value="1"/>
</dbReference>
<evidence type="ECO:0000256" key="1">
    <source>
        <dbReference type="ARBA" id="ARBA00022490"/>
    </source>
</evidence>